<evidence type="ECO:0000313" key="2">
    <source>
        <dbReference type="Proteomes" id="UP001295684"/>
    </source>
</evidence>
<accession>A0AAD2D0Q4</accession>
<name>A0AAD2D0Q4_EUPCR</name>
<comment type="caution">
    <text evidence="1">The sequence shown here is derived from an EMBL/GenBank/DDBJ whole genome shotgun (WGS) entry which is preliminary data.</text>
</comment>
<proteinExistence type="predicted"/>
<keyword evidence="2" id="KW-1185">Reference proteome</keyword>
<protein>
    <submittedName>
        <fullName evidence="1">Uncharacterized protein</fullName>
    </submittedName>
</protein>
<sequence>MDIKSKIPDQNLIYKLVGKVQSYERKICKMIAPYRRTIDFDFTKKEQKLDLRILAISSQILRILYSNFKPDSSNSWNLEKQGDYQCLRVYSKFKMPKFTEVKIFTYKKRQKILNSFMEESLPNEIQELKFIRSKGDIHNRNLEKIGKYFKGLRLVLPRVISNVSISRFDISKKQLQSIFYLSKGAKGLTFNWCKLDLITVPNLGKSAKQCRIEQLIIYGCGLEFLCNWNENSSHFSNLVCGLSQTEWAHSSLKKIFLNNNNLHQQEIVDTLKEYQLNHLKFN</sequence>
<evidence type="ECO:0000313" key="1">
    <source>
        <dbReference type="EMBL" id="CAI2375787.1"/>
    </source>
</evidence>
<reference evidence="1" key="1">
    <citation type="submission" date="2023-07" db="EMBL/GenBank/DDBJ databases">
        <authorList>
            <consortium name="AG Swart"/>
            <person name="Singh M."/>
            <person name="Singh A."/>
            <person name="Seah K."/>
            <person name="Emmerich C."/>
        </authorList>
    </citation>
    <scope>NUCLEOTIDE SEQUENCE</scope>
    <source>
        <strain evidence="1">DP1</strain>
    </source>
</reference>
<gene>
    <name evidence="1" type="ORF">ECRASSUSDP1_LOCUS17152</name>
</gene>
<dbReference type="AlphaFoldDB" id="A0AAD2D0Q4"/>
<dbReference type="Proteomes" id="UP001295684">
    <property type="component" value="Unassembled WGS sequence"/>
</dbReference>
<dbReference type="EMBL" id="CAMPGE010017292">
    <property type="protein sequence ID" value="CAI2375787.1"/>
    <property type="molecule type" value="Genomic_DNA"/>
</dbReference>
<organism evidence="1 2">
    <name type="scientific">Euplotes crassus</name>
    <dbReference type="NCBI Taxonomy" id="5936"/>
    <lineage>
        <taxon>Eukaryota</taxon>
        <taxon>Sar</taxon>
        <taxon>Alveolata</taxon>
        <taxon>Ciliophora</taxon>
        <taxon>Intramacronucleata</taxon>
        <taxon>Spirotrichea</taxon>
        <taxon>Hypotrichia</taxon>
        <taxon>Euplotida</taxon>
        <taxon>Euplotidae</taxon>
        <taxon>Moneuplotes</taxon>
    </lineage>
</organism>